<dbReference type="GO" id="GO:0035556">
    <property type="term" value="P:intracellular signal transduction"/>
    <property type="evidence" value="ECO:0007669"/>
    <property type="project" value="TreeGrafter"/>
</dbReference>
<feature type="domain" description="Protein kinase" evidence="5">
    <location>
        <begin position="200"/>
        <end position="528"/>
    </location>
</feature>
<feature type="compositionally biased region" description="Basic and acidic residues" evidence="4">
    <location>
        <begin position="263"/>
        <end position="273"/>
    </location>
</feature>
<feature type="region of interest" description="Disordered" evidence="4">
    <location>
        <begin position="1"/>
        <end position="129"/>
    </location>
</feature>
<feature type="compositionally biased region" description="Basic and acidic residues" evidence="4">
    <location>
        <begin position="661"/>
        <end position="682"/>
    </location>
</feature>
<dbReference type="SMART" id="SM00220">
    <property type="entry name" value="S_TKc"/>
    <property type="match status" value="1"/>
</dbReference>
<dbReference type="GO" id="GO:0005737">
    <property type="term" value="C:cytoplasm"/>
    <property type="evidence" value="ECO:0007669"/>
    <property type="project" value="TreeGrafter"/>
</dbReference>
<feature type="compositionally biased region" description="Basic residues" evidence="4">
    <location>
        <begin position="244"/>
        <end position="255"/>
    </location>
</feature>
<proteinExistence type="predicted"/>
<dbReference type="PANTHER" id="PTHR24346:SF77">
    <property type="entry name" value="SERINE THREONINE PROTEIN KINASE"/>
    <property type="match status" value="1"/>
</dbReference>
<dbReference type="EMBL" id="NBSH01000008">
    <property type="protein sequence ID" value="ORX36463.1"/>
    <property type="molecule type" value="Genomic_DNA"/>
</dbReference>
<evidence type="ECO:0000256" key="2">
    <source>
        <dbReference type="ARBA" id="ARBA00022840"/>
    </source>
</evidence>
<dbReference type="GO" id="GO:0005524">
    <property type="term" value="F:ATP binding"/>
    <property type="evidence" value="ECO:0007669"/>
    <property type="project" value="UniProtKB-UniRule"/>
</dbReference>
<feature type="compositionally biased region" description="Low complexity" evidence="4">
    <location>
        <begin position="145"/>
        <end position="161"/>
    </location>
</feature>
<keyword evidence="6" id="KW-0418">Kinase</keyword>
<feature type="compositionally biased region" description="Basic and acidic residues" evidence="4">
    <location>
        <begin position="81"/>
        <end position="97"/>
    </location>
</feature>
<protein>
    <submittedName>
        <fullName evidence="6">Kinase-like domain-containing protein</fullName>
    </submittedName>
</protein>
<dbReference type="Gene3D" id="3.30.200.20">
    <property type="entry name" value="Phosphorylase Kinase, domain 1"/>
    <property type="match status" value="1"/>
</dbReference>
<dbReference type="GO" id="GO:0004674">
    <property type="term" value="F:protein serine/threonine kinase activity"/>
    <property type="evidence" value="ECO:0007669"/>
    <property type="project" value="TreeGrafter"/>
</dbReference>
<dbReference type="InterPro" id="IPR000719">
    <property type="entry name" value="Prot_kinase_dom"/>
</dbReference>
<feature type="region of interest" description="Disordered" evidence="4">
    <location>
        <begin position="240"/>
        <end position="298"/>
    </location>
</feature>
<dbReference type="SUPFAM" id="SSF56112">
    <property type="entry name" value="Protein kinase-like (PK-like)"/>
    <property type="match status" value="1"/>
</dbReference>
<dbReference type="InterPro" id="IPR008271">
    <property type="entry name" value="Ser/Thr_kinase_AS"/>
</dbReference>
<dbReference type="GeneID" id="33557965"/>
<evidence type="ECO:0000313" key="7">
    <source>
        <dbReference type="Proteomes" id="UP000193218"/>
    </source>
</evidence>
<dbReference type="PANTHER" id="PTHR24346">
    <property type="entry name" value="MAP/MICROTUBULE AFFINITY-REGULATING KINASE"/>
    <property type="match status" value="1"/>
</dbReference>
<feature type="compositionally biased region" description="Acidic residues" evidence="4">
    <location>
        <begin position="64"/>
        <end position="74"/>
    </location>
</feature>
<accession>A0A1Y1UEI9</accession>
<dbReference type="RefSeq" id="XP_021870564.1">
    <property type="nucleotide sequence ID" value="XM_022016156.1"/>
</dbReference>
<keyword evidence="2 3" id="KW-0067">ATP-binding</keyword>
<feature type="compositionally biased region" description="Polar residues" evidence="4">
    <location>
        <begin position="113"/>
        <end position="126"/>
    </location>
</feature>
<dbReference type="InParanoid" id="A0A1Y1UEI9"/>
<dbReference type="STRING" id="4999.A0A1Y1UEI9"/>
<dbReference type="FunCoup" id="A0A1Y1UEI9">
    <property type="interactions" value="76"/>
</dbReference>
<sequence length="701" mass="77063">MSSHQDSAAPLKSLLLRPPSTVVSPPSPVDATVNHSQLFARDAEASRGDGGNDSEAGEAVTYDSPEEEEEEDDVSNGQRAGEAKITDRSHPKRHTESSAKSVMKRKEGDVTPIASQQLSASPQTEPTLLAPDAVRFNPNWTPFNSGIASGPSSRSASPSSPQFRMRGLHHRRTSSTHRVRETIAAQQIDTPDGQRMVNQYKIGRSLGKGGYAKVELAIDVGTGEQYAIKEFSKSRLHLQALQDKHKRASRGRLTRVRGSPKPPADDGKRKAGEDAGDPIESPLADDNPNGPWAPIDSANSEEDPLALIRREIAIMKKLDHPHLVSLFEAISVPNADALFLVLEYMPGGVLMEVKIGPQVKDTEPPFPVEQTREYFRQLVLGLEYLHANEVIHRDVKPDNILLSADREVVKLCDFGVSEMFVNQGDDRVKKEGGSPAFLSPESFTSQIHEVHGKAVDIWALGVTLYCMLTGGLPFTVENPLDLMHVVQNEQPPEHPEWDQNLRDLVHCMLDKNPETRASIETLRDQAWVTANGQEPMISSENNLFYLGSHVEEPTLHEITMAIASLRSVFTVVRAIQKFKRLGLHRLPSSGSQPHRSSTLSPRTDQTFSPHTTNPSLYSGSMDSYASHPSTESDVTAPTDFEDHYRPSSPSPLSKMGSIDTETERADSTPSRRVEAIDVEKANEAPTEEPDNVLLCDSPTSE</sequence>
<feature type="region of interest" description="Disordered" evidence="4">
    <location>
        <begin position="585"/>
        <end position="701"/>
    </location>
</feature>
<keyword evidence="6" id="KW-0808">Transferase</keyword>
<dbReference type="AlphaFoldDB" id="A0A1Y1UEI9"/>
<dbReference type="InterPro" id="IPR011009">
    <property type="entry name" value="Kinase-like_dom_sf"/>
</dbReference>
<comment type="caution">
    <text evidence="6">The sequence shown here is derived from an EMBL/GenBank/DDBJ whole genome shotgun (WGS) entry which is preliminary data.</text>
</comment>
<dbReference type="OrthoDB" id="68483at2759"/>
<dbReference type="PROSITE" id="PS00108">
    <property type="entry name" value="PROTEIN_KINASE_ST"/>
    <property type="match status" value="1"/>
</dbReference>
<feature type="compositionally biased region" description="Polar residues" evidence="4">
    <location>
        <begin position="588"/>
        <end position="635"/>
    </location>
</feature>
<evidence type="ECO:0000256" key="1">
    <source>
        <dbReference type="ARBA" id="ARBA00022741"/>
    </source>
</evidence>
<dbReference type="PROSITE" id="PS00107">
    <property type="entry name" value="PROTEIN_KINASE_ATP"/>
    <property type="match status" value="1"/>
</dbReference>
<feature type="region of interest" description="Disordered" evidence="4">
    <location>
        <begin position="144"/>
        <end position="175"/>
    </location>
</feature>
<reference evidence="6 7" key="1">
    <citation type="submission" date="2017-03" db="EMBL/GenBank/DDBJ databases">
        <title>Widespread Adenine N6-methylation of Active Genes in Fungi.</title>
        <authorList>
            <consortium name="DOE Joint Genome Institute"/>
            <person name="Mondo S.J."/>
            <person name="Dannebaum R.O."/>
            <person name="Kuo R.C."/>
            <person name="Louie K.B."/>
            <person name="Bewick A.J."/>
            <person name="Labutti K."/>
            <person name="Haridas S."/>
            <person name="Kuo A."/>
            <person name="Salamov A."/>
            <person name="Ahrendt S.R."/>
            <person name="Lau R."/>
            <person name="Bowen B.P."/>
            <person name="Lipzen A."/>
            <person name="Sullivan W."/>
            <person name="Andreopoulos W.B."/>
            <person name="Clum A."/>
            <person name="Lindquist E."/>
            <person name="Daum C."/>
            <person name="Northen T.R."/>
            <person name="Ramamoorthy G."/>
            <person name="Schmitz R.J."/>
            <person name="Gryganskyi A."/>
            <person name="Culley D."/>
            <person name="Magnuson J."/>
            <person name="James T.Y."/>
            <person name="O'Malley M.A."/>
            <person name="Stajich J.E."/>
            <person name="Spatafora J.W."/>
            <person name="Visel A."/>
            <person name="Grigoriev I.V."/>
        </authorList>
    </citation>
    <scope>NUCLEOTIDE SEQUENCE [LARGE SCALE GENOMIC DNA]</scope>
    <source>
        <strain evidence="6 7">NRRL Y-17943</strain>
    </source>
</reference>
<feature type="compositionally biased region" description="Basic residues" evidence="4">
    <location>
        <begin position="166"/>
        <end position="175"/>
    </location>
</feature>
<evidence type="ECO:0000313" key="6">
    <source>
        <dbReference type="EMBL" id="ORX36463.1"/>
    </source>
</evidence>
<dbReference type="Gene3D" id="1.10.510.10">
    <property type="entry name" value="Transferase(Phosphotransferase) domain 1"/>
    <property type="match status" value="1"/>
</dbReference>
<keyword evidence="1 3" id="KW-0547">Nucleotide-binding</keyword>
<gene>
    <name evidence="6" type="ORF">BD324DRAFT_628912</name>
</gene>
<dbReference type="Proteomes" id="UP000193218">
    <property type="component" value="Unassembled WGS sequence"/>
</dbReference>
<dbReference type="FunFam" id="1.10.510.10:FF:001104">
    <property type="entry name" value="Unplaced genomic scaffold supercont1.234, whole genome shotgun sequence"/>
    <property type="match status" value="1"/>
</dbReference>
<evidence type="ECO:0000256" key="3">
    <source>
        <dbReference type="PROSITE-ProRule" id="PRU10141"/>
    </source>
</evidence>
<dbReference type="Pfam" id="PF00069">
    <property type="entry name" value="Pkinase"/>
    <property type="match status" value="1"/>
</dbReference>
<dbReference type="PROSITE" id="PS50011">
    <property type="entry name" value="PROTEIN_KINASE_DOM"/>
    <property type="match status" value="1"/>
</dbReference>
<keyword evidence="7" id="KW-1185">Reference proteome</keyword>
<dbReference type="CDD" id="cd14008">
    <property type="entry name" value="STKc_LKB1_CaMKK"/>
    <property type="match status" value="1"/>
</dbReference>
<dbReference type="InterPro" id="IPR017441">
    <property type="entry name" value="Protein_kinase_ATP_BS"/>
</dbReference>
<organism evidence="6 7">
    <name type="scientific">Kockovaella imperatae</name>
    <dbReference type="NCBI Taxonomy" id="4999"/>
    <lineage>
        <taxon>Eukaryota</taxon>
        <taxon>Fungi</taxon>
        <taxon>Dikarya</taxon>
        <taxon>Basidiomycota</taxon>
        <taxon>Agaricomycotina</taxon>
        <taxon>Tremellomycetes</taxon>
        <taxon>Tremellales</taxon>
        <taxon>Cuniculitremaceae</taxon>
        <taxon>Kockovaella</taxon>
    </lineage>
</organism>
<feature type="binding site" evidence="3">
    <location>
        <position position="229"/>
    </location>
    <ligand>
        <name>ATP</name>
        <dbReference type="ChEBI" id="CHEBI:30616"/>
    </ligand>
</feature>
<evidence type="ECO:0000259" key="5">
    <source>
        <dbReference type="PROSITE" id="PS50011"/>
    </source>
</evidence>
<evidence type="ECO:0000256" key="4">
    <source>
        <dbReference type="SAM" id="MobiDB-lite"/>
    </source>
</evidence>
<name>A0A1Y1UEI9_9TREE</name>